<evidence type="ECO:0000256" key="1">
    <source>
        <dbReference type="SAM" id="MobiDB-lite"/>
    </source>
</evidence>
<proteinExistence type="predicted"/>
<dbReference type="OrthoDB" id="8922241at2759"/>
<protein>
    <submittedName>
        <fullName evidence="2">Uncharacterized protein</fullName>
    </submittedName>
</protein>
<dbReference type="AlphaFoldDB" id="A0A4Q9N3Q4"/>
<dbReference type="Proteomes" id="UP000292957">
    <property type="component" value="Unassembled WGS sequence"/>
</dbReference>
<gene>
    <name evidence="2" type="ORF">BD311DRAFT_828033</name>
</gene>
<feature type="region of interest" description="Disordered" evidence="1">
    <location>
        <begin position="131"/>
        <end position="220"/>
    </location>
</feature>
<feature type="compositionally biased region" description="Low complexity" evidence="1">
    <location>
        <begin position="188"/>
        <end position="201"/>
    </location>
</feature>
<evidence type="ECO:0000313" key="2">
    <source>
        <dbReference type="EMBL" id="TBU34825.1"/>
    </source>
</evidence>
<accession>A0A4Q9N3Q4</accession>
<feature type="compositionally biased region" description="Basic residues" evidence="1">
    <location>
        <begin position="167"/>
        <end position="179"/>
    </location>
</feature>
<organism evidence="2">
    <name type="scientific">Dichomitus squalens</name>
    <dbReference type="NCBI Taxonomy" id="114155"/>
    <lineage>
        <taxon>Eukaryota</taxon>
        <taxon>Fungi</taxon>
        <taxon>Dikarya</taxon>
        <taxon>Basidiomycota</taxon>
        <taxon>Agaricomycotina</taxon>
        <taxon>Agaricomycetes</taxon>
        <taxon>Polyporales</taxon>
        <taxon>Polyporaceae</taxon>
        <taxon>Dichomitus</taxon>
    </lineage>
</organism>
<name>A0A4Q9N3Q4_9APHY</name>
<feature type="compositionally biased region" description="Polar residues" evidence="1">
    <location>
        <begin position="152"/>
        <end position="165"/>
    </location>
</feature>
<reference evidence="2" key="1">
    <citation type="submission" date="2019-01" db="EMBL/GenBank/DDBJ databases">
        <title>Draft genome sequences of three monokaryotic isolates of the white-rot basidiomycete fungus Dichomitus squalens.</title>
        <authorList>
            <consortium name="DOE Joint Genome Institute"/>
            <person name="Lopez S.C."/>
            <person name="Andreopoulos B."/>
            <person name="Pangilinan J."/>
            <person name="Lipzen A."/>
            <person name="Riley R."/>
            <person name="Ahrendt S."/>
            <person name="Ng V."/>
            <person name="Barry K."/>
            <person name="Daum C."/>
            <person name="Grigoriev I.V."/>
            <person name="Hilden K.S."/>
            <person name="Makela M.R."/>
            <person name="de Vries R.P."/>
        </authorList>
    </citation>
    <scope>NUCLEOTIDE SEQUENCE [LARGE SCALE GENOMIC DNA]</scope>
    <source>
        <strain evidence="2">OM18370.1</strain>
    </source>
</reference>
<sequence>MSPATFSPTSELCDLFLNYDLCAPHMDEAEQGHARPSGSYGSDSSLEGIGTDLESCLLPAFPPPLSPFFGVTSLPPPPTEEGRGISQLVLEPMVGGGSLGLDILGVPLLSEAPETSEPVPLWPQPLPVYMPPPTNGPVGQLASEAGDASRRGMSSTGSPYQSTPPSRRVRIKRDRRKHSPYATPCLTPSSSISSPPSSAPVTPAPQAPELGISGKPHGLGLKISRPRNVQVDARSSPPDAAAHADAWQCPHCDFVQLDCSRSQLKRHIRTHMANVWDWVCTGVPQSDAAKYGLSQDQVDAYVRHGRVMRYDGRDMVGGCGQAITSRKDALKRHLKSVGCPGDHNGEWLLGNKRR</sequence>
<dbReference type="EMBL" id="ML143387">
    <property type="protein sequence ID" value="TBU34825.1"/>
    <property type="molecule type" value="Genomic_DNA"/>
</dbReference>